<evidence type="ECO:0000313" key="1">
    <source>
        <dbReference type="EMBL" id="EDR00425.1"/>
    </source>
</evidence>
<dbReference type="HOGENOM" id="CLU_2184435_0_0_1"/>
<dbReference type="AlphaFoldDB" id="B0DYF2"/>
<proteinExistence type="predicted"/>
<dbReference type="InParanoid" id="B0DYF2"/>
<organism evidence="2">
    <name type="scientific">Laccaria bicolor (strain S238N-H82 / ATCC MYA-4686)</name>
    <name type="common">Bicoloured deceiver</name>
    <name type="synonym">Laccaria laccata var. bicolor</name>
    <dbReference type="NCBI Taxonomy" id="486041"/>
    <lineage>
        <taxon>Eukaryota</taxon>
        <taxon>Fungi</taxon>
        <taxon>Dikarya</taxon>
        <taxon>Basidiomycota</taxon>
        <taxon>Agaricomycotina</taxon>
        <taxon>Agaricomycetes</taxon>
        <taxon>Agaricomycetidae</taxon>
        <taxon>Agaricales</taxon>
        <taxon>Agaricineae</taxon>
        <taxon>Hydnangiaceae</taxon>
        <taxon>Laccaria</taxon>
    </lineage>
</organism>
<keyword evidence="2" id="KW-1185">Reference proteome</keyword>
<accession>B0DYF2</accession>
<dbReference type="Proteomes" id="UP000001194">
    <property type="component" value="Unassembled WGS sequence"/>
</dbReference>
<evidence type="ECO:0000313" key="2">
    <source>
        <dbReference type="Proteomes" id="UP000001194"/>
    </source>
</evidence>
<dbReference type="GeneID" id="6084579"/>
<dbReference type="KEGG" id="lbc:LACBIDRAFT_314380"/>
<protein>
    <submittedName>
        <fullName evidence="1">Predicted protein</fullName>
    </submittedName>
</protein>
<dbReference type="OrthoDB" id="10367403at2759"/>
<gene>
    <name evidence="1" type="ORF">LACBIDRAFT_314380</name>
</gene>
<dbReference type="RefSeq" id="XP_001888984.1">
    <property type="nucleotide sequence ID" value="XM_001888949.1"/>
</dbReference>
<name>B0DYF2_LACBS</name>
<reference evidence="1 2" key="1">
    <citation type="journal article" date="2008" name="Nature">
        <title>The genome of Laccaria bicolor provides insights into mycorrhizal symbiosis.</title>
        <authorList>
            <person name="Martin F."/>
            <person name="Aerts A."/>
            <person name="Ahren D."/>
            <person name="Brun A."/>
            <person name="Danchin E.G.J."/>
            <person name="Duchaussoy F."/>
            <person name="Gibon J."/>
            <person name="Kohler A."/>
            <person name="Lindquist E."/>
            <person name="Pereda V."/>
            <person name="Salamov A."/>
            <person name="Shapiro H.J."/>
            <person name="Wuyts J."/>
            <person name="Blaudez D."/>
            <person name="Buee M."/>
            <person name="Brokstein P."/>
            <person name="Canbaeck B."/>
            <person name="Cohen D."/>
            <person name="Courty P.E."/>
            <person name="Coutinho P.M."/>
            <person name="Delaruelle C."/>
            <person name="Detter J.C."/>
            <person name="Deveau A."/>
            <person name="DiFazio S."/>
            <person name="Duplessis S."/>
            <person name="Fraissinet-Tachet L."/>
            <person name="Lucic E."/>
            <person name="Frey-Klett P."/>
            <person name="Fourrey C."/>
            <person name="Feussner I."/>
            <person name="Gay G."/>
            <person name="Grimwood J."/>
            <person name="Hoegger P.J."/>
            <person name="Jain P."/>
            <person name="Kilaru S."/>
            <person name="Labbe J."/>
            <person name="Lin Y.C."/>
            <person name="Legue V."/>
            <person name="Le Tacon F."/>
            <person name="Marmeisse R."/>
            <person name="Melayah D."/>
            <person name="Montanini B."/>
            <person name="Muratet M."/>
            <person name="Nehls U."/>
            <person name="Niculita-Hirzel H."/>
            <person name="Oudot-Le Secq M.P."/>
            <person name="Peter M."/>
            <person name="Quesneville H."/>
            <person name="Rajashekar B."/>
            <person name="Reich M."/>
            <person name="Rouhier N."/>
            <person name="Schmutz J."/>
            <person name="Yin T."/>
            <person name="Chalot M."/>
            <person name="Henrissat B."/>
            <person name="Kuees U."/>
            <person name="Lucas S."/>
            <person name="Van de Peer Y."/>
            <person name="Podila G.K."/>
            <person name="Polle A."/>
            <person name="Pukkila P.J."/>
            <person name="Richardson P.M."/>
            <person name="Rouze P."/>
            <person name="Sanders I.R."/>
            <person name="Stajich J.E."/>
            <person name="Tunlid A."/>
            <person name="Tuskan G."/>
            <person name="Grigoriev I.V."/>
        </authorList>
    </citation>
    <scope>NUCLEOTIDE SEQUENCE [LARGE SCALE GENOMIC DNA]</scope>
    <source>
        <strain evidence="2">S238N-H82 / ATCC MYA-4686</strain>
    </source>
</reference>
<dbReference type="EMBL" id="DS547150">
    <property type="protein sequence ID" value="EDR00425.1"/>
    <property type="molecule type" value="Genomic_DNA"/>
</dbReference>
<sequence>MKKGFFLGLTPCLPWLTRGRGRNGKGSTLSSCSSTTHPFPPTLGLLMPLNRDITKLTNPSRSCVEDSCMKEDGSRMLLLAVSVRLETRRGRAFSSTQTLTGDIKALSEI</sequence>